<organism evidence="4 5">
    <name type="scientific">Ramlibacter humi</name>
    <dbReference type="NCBI Taxonomy" id="2530451"/>
    <lineage>
        <taxon>Bacteria</taxon>
        <taxon>Pseudomonadati</taxon>
        <taxon>Pseudomonadota</taxon>
        <taxon>Betaproteobacteria</taxon>
        <taxon>Burkholderiales</taxon>
        <taxon>Comamonadaceae</taxon>
        <taxon>Ramlibacter</taxon>
    </lineage>
</organism>
<dbReference type="PANTHER" id="PTHR43877">
    <property type="entry name" value="AMINOALKYLPHOSPHONATE N-ACETYLTRANSFERASE-RELATED-RELATED"/>
    <property type="match status" value="1"/>
</dbReference>
<dbReference type="PROSITE" id="PS51186">
    <property type="entry name" value="GNAT"/>
    <property type="match status" value="1"/>
</dbReference>
<evidence type="ECO:0000313" key="5">
    <source>
        <dbReference type="Proteomes" id="UP000297839"/>
    </source>
</evidence>
<evidence type="ECO:0000256" key="2">
    <source>
        <dbReference type="ARBA" id="ARBA00023315"/>
    </source>
</evidence>
<name>A0A4Z0BHG9_9BURK</name>
<protein>
    <submittedName>
        <fullName evidence="4">GNAT family N-acetyltransferase</fullName>
    </submittedName>
</protein>
<comment type="caution">
    <text evidence="4">The sequence shown here is derived from an EMBL/GenBank/DDBJ whole genome shotgun (WGS) entry which is preliminary data.</text>
</comment>
<dbReference type="OrthoDB" id="143110at2"/>
<accession>A0A4Z0BHG9</accession>
<keyword evidence="1 4" id="KW-0808">Transferase</keyword>
<dbReference type="EMBL" id="SMLK01000006">
    <property type="protein sequence ID" value="TFY98181.1"/>
    <property type="molecule type" value="Genomic_DNA"/>
</dbReference>
<dbReference type="SUPFAM" id="SSF55729">
    <property type="entry name" value="Acyl-CoA N-acyltransferases (Nat)"/>
    <property type="match status" value="1"/>
</dbReference>
<dbReference type="Gene3D" id="3.40.630.30">
    <property type="match status" value="1"/>
</dbReference>
<evidence type="ECO:0000313" key="4">
    <source>
        <dbReference type="EMBL" id="TFY98181.1"/>
    </source>
</evidence>
<evidence type="ECO:0000259" key="3">
    <source>
        <dbReference type="PROSITE" id="PS51186"/>
    </source>
</evidence>
<dbReference type="AlphaFoldDB" id="A0A4Z0BHG9"/>
<dbReference type="GO" id="GO:0016747">
    <property type="term" value="F:acyltransferase activity, transferring groups other than amino-acyl groups"/>
    <property type="evidence" value="ECO:0007669"/>
    <property type="project" value="InterPro"/>
</dbReference>
<dbReference type="Proteomes" id="UP000297839">
    <property type="component" value="Unassembled WGS sequence"/>
</dbReference>
<keyword evidence="2" id="KW-0012">Acyltransferase</keyword>
<proteinExistence type="predicted"/>
<keyword evidence="5" id="KW-1185">Reference proteome</keyword>
<dbReference type="InterPro" id="IPR000182">
    <property type="entry name" value="GNAT_dom"/>
</dbReference>
<evidence type="ECO:0000256" key="1">
    <source>
        <dbReference type="ARBA" id="ARBA00022679"/>
    </source>
</evidence>
<feature type="domain" description="N-acetyltransferase" evidence="3">
    <location>
        <begin position="73"/>
        <end position="234"/>
    </location>
</feature>
<dbReference type="InterPro" id="IPR016181">
    <property type="entry name" value="Acyl_CoA_acyltransferase"/>
</dbReference>
<dbReference type="CDD" id="cd04301">
    <property type="entry name" value="NAT_SF"/>
    <property type="match status" value="1"/>
</dbReference>
<reference evidence="4 5" key="1">
    <citation type="submission" date="2019-03" db="EMBL/GenBank/DDBJ databases">
        <title>Ramlibacter sp. 18x22-1, whole genome shotgun sequence.</title>
        <authorList>
            <person name="Zhang X."/>
            <person name="Feng G."/>
            <person name="Zhu H."/>
        </authorList>
    </citation>
    <scope>NUCLEOTIDE SEQUENCE [LARGE SCALE GENOMIC DNA]</scope>
    <source>
        <strain evidence="4 5">18x22-1</strain>
    </source>
</reference>
<gene>
    <name evidence="4" type="ORF">EZ216_16390</name>
</gene>
<dbReference type="InterPro" id="IPR050832">
    <property type="entry name" value="Bact_Acetyltransf"/>
</dbReference>
<dbReference type="Pfam" id="PF00583">
    <property type="entry name" value="Acetyltransf_1"/>
    <property type="match status" value="1"/>
</dbReference>
<sequence length="241" mass="26657">MCQRGQGTHDFIFVHISIILELFKGNRYGLALGRCCPPAGRALTGALPDTSGSKDPMPRPITTEVTYEQPQAADAARLSRFAIDAFIATYGQALGPAWARRWASEGLGMPSLEKKLDDPRRWWRIAQCGNEIVGYAELRPGKAPEFVDATGSMELGRLYVDPRWFGRGVGEALMAACHEQALSRGLGSMWLRVWAENTRAIAFYRRHGFGEAGWDTFDTDHGPAKSLYLQRHLPGHPAKAT</sequence>